<dbReference type="PANTHER" id="PTHR42923">
    <property type="entry name" value="PROTOPORPHYRINOGEN OXIDASE"/>
    <property type="match status" value="1"/>
</dbReference>
<evidence type="ECO:0000313" key="3">
    <source>
        <dbReference type="Proteomes" id="UP000464577"/>
    </source>
</evidence>
<dbReference type="GO" id="GO:0016491">
    <property type="term" value="F:oxidoreductase activity"/>
    <property type="evidence" value="ECO:0007669"/>
    <property type="project" value="TreeGrafter"/>
</dbReference>
<keyword evidence="1" id="KW-0812">Transmembrane</keyword>
<name>A0A6P1VUI3_9BACT</name>
<dbReference type="PANTHER" id="PTHR42923:SF46">
    <property type="entry name" value="AMINE OXIDASE"/>
    <property type="match status" value="1"/>
</dbReference>
<proteinExistence type="predicted"/>
<dbReference type="InterPro" id="IPR036188">
    <property type="entry name" value="FAD/NAD-bd_sf"/>
</dbReference>
<protein>
    <submittedName>
        <fullName evidence="2">FAD-dependent oxidoreductase</fullName>
    </submittedName>
</protein>
<keyword evidence="3" id="KW-1185">Reference proteome</keyword>
<dbReference type="AlphaFoldDB" id="A0A6P1VUI3"/>
<evidence type="ECO:0000256" key="1">
    <source>
        <dbReference type="SAM" id="Phobius"/>
    </source>
</evidence>
<dbReference type="SUPFAM" id="SSF51905">
    <property type="entry name" value="FAD/NAD(P)-binding domain"/>
    <property type="match status" value="1"/>
</dbReference>
<reference evidence="2 3" key="1">
    <citation type="submission" date="2019-11" db="EMBL/GenBank/DDBJ databases">
        <title>Spirosoma endbachense sp. nov., isolated from a natural salt meadow.</title>
        <authorList>
            <person name="Rojas J."/>
            <person name="Ambika Manirajan B."/>
            <person name="Ratering S."/>
            <person name="Suarez C."/>
            <person name="Geissler-Plaum R."/>
            <person name="Schnell S."/>
        </authorList>
    </citation>
    <scope>NUCLEOTIDE SEQUENCE [LARGE SCALE GENOMIC DNA]</scope>
    <source>
        <strain evidence="2 3">I-24</strain>
    </source>
</reference>
<keyword evidence="1" id="KW-0472">Membrane</keyword>
<dbReference type="InterPro" id="IPR050464">
    <property type="entry name" value="Zeta_carotene_desat/Oxidored"/>
</dbReference>
<gene>
    <name evidence="2" type="ORF">GJR95_12355</name>
</gene>
<dbReference type="Pfam" id="PF13450">
    <property type="entry name" value="NAD_binding_8"/>
    <property type="match status" value="1"/>
</dbReference>
<dbReference type="Gene3D" id="3.50.50.60">
    <property type="entry name" value="FAD/NAD(P)-binding domain"/>
    <property type="match status" value="1"/>
</dbReference>
<accession>A0A6P1VUI3</accession>
<evidence type="ECO:0000313" key="2">
    <source>
        <dbReference type="EMBL" id="QHV95752.1"/>
    </source>
</evidence>
<dbReference type="KEGG" id="senf:GJR95_12355"/>
<organism evidence="2 3">
    <name type="scientific">Spirosoma endbachense</name>
    <dbReference type="NCBI Taxonomy" id="2666025"/>
    <lineage>
        <taxon>Bacteria</taxon>
        <taxon>Pseudomonadati</taxon>
        <taxon>Bacteroidota</taxon>
        <taxon>Cytophagia</taxon>
        <taxon>Cytophagales</taxon>
        <taxon>Cytophagaceae</taxon>
        <taxon>Spirosoma</taxon>
    </lineage>
</organism>
<feature type="transmembrane region" description="Helical" evidence="1">
    <location>
        <begin position="591"/>
        <end position="606"/>
    </location>
</feature>
<keyword evidence="1" id="KW-1133">Transmembrane helix</keyword>
<dbReference type="Proteomes" id="UP000464577">
    <property type="component" value="Chromosome"/>
</dbReference>
<sequence length="644" mass="74017">MIDSSSTKVVIIGGGVAGLSAAHELLKRGYEVTIVEKSESHLGGKARSVKFQPSNTNFFLPAEHGFRFFPGFYGNITRTMKEIKLSNNKTVFDNLTRVEYYTFLFTDGRKPIDIPVSVGQDIRRMQWSKAIKDFQNLREAFKDGRITIKDEGRNFFTERLFQLFTSCEERYITEYERIPWSEFIEADNEDFGKDYKKLLAEGLTKNLVACRADKACTRTGGKILSHMIWQIVNPFGGGADRVLNAPTNDSWLIPWVDFLKREYKNNFKIIQGKRVIELEVKGKSYAGDKDTIQYITVNDTNNPKPDTEIINGEIFIAAAPVERLYSLLNRSPAVSVVDPTLKLIDELQKETEWMNGIIFYLNIDVEIANGHVTIADTDFAITIFSQTQYWQEYLKSNPLPEYNGKQIKSVFSVILSNWNERGVITPKPFKEMTHQQVIDEVWNQIKQCTILNQKNKQYFKLTDSDCFLPLTYLDESIVSNRNNRGTLFNKEPLLVNTIVTHSLRPEAHTRVNNLLLASDFVSANSDLADMDTANEAARKAVNNILFKSGRKNYCKTATYVLPSLLGLFSLARKHDKVNYLRGLPWKTFKPLYLFFHYSFLFITYILRFPKPVIIICVLLYLILLAIMLVANRIISVFFSLFYRL</sequence>
<dbReference type="RefSeq" id="WP_162386161.1">
    <property type="nucleotide sequence ID" value="NZ_CP045997.1"/>
</dbReference>
<feature type="transmembrane region" description="Helical" evidence="1">
    <location>
        <begin position="612"/>
        <end position="642"/>
    </location>
</feature>
<dbReference type="EMBL" id="CP045997">
    <property type="protein sequence ID" value="QHV95752.1"/>
    <property type="molecule type" value="Genomic_DNA"/>
</dbReference>